<dbReference type="Proteomes" id="UP000642748">
    <property type="component" value="Unassembled WGS sequence"/>
</dbReference>
<keyword evidence="7" id="KW-0378">Hydrolase</keyword>
<keyword evidence="8" id="KW-0862">Zinc</keyword>
<evidence type="ECO:0000259" key="11">
    <source>
        <dbReference type="Pfam" id="PF04389"/>
    </source>
</evidence>
<dbReference type="CDD" id="cd03876">
    <property type="entry name" value="M28_SGAP_like"/>
    <property type="match status" value="1"/>
</dbReference>
<comment type="cofactor">
    <cofactor evidence="1">
        <name>Zn(2+)</name>
        <dbReference type="ChEBI" id="CHEBI:29105"/>
    </cofactor>
</comment>
<keyword evidence="6 9" id="KW-0732">Signal</keyword>
<dbReference type="InterPro" id="IPR046450">
    <property type="entry name" value="PA_dom_sf"/>
</dbReference>
<keyword evidence="13" id="KW-1185">Reference proteome</keyword>
<name>A0A8J3QKU6_9ACTN</name>
<dbReference type="Pfam" id="PF04389">
    <property type="entry name" value="Peptidase_M28"/>
    <property type="match status" value="1"/>
</dbReference>
<dbReference type="GO" id="GO:0008235">
    <property type="term" value="F:metalloexopeptidase activity"/>
    <property type="evidence" value="ECO:0007669"/>
    <property type="project" value="InterPro"/>
</dbReference>
<evidence type="ECO:0000313" key="12">
    <source>
        <dbReference type="EMBL" id="GIH12451.1"/>
    </source>
</evidence>
<evidence type="ECO:0000256" key="8">
    <source>
        <dbReference type="ARBA" id="ARBA00022833"/>
    </source>
</evidence>
<accession>A0A8J3QKU6</accession>
<keyword evidence="3" id="KW-0031">Aminopeptidase</keyword>
<proteinExistence type="inferred from homology"/>
<keyword evidence="4" id="KW-0645">Protease</keyword>
<dbReference type="FunFam" id="3.40.630.10:FF:000054">
    <property type="entry name" value="Peptide hydrolase"/>
    <property type="match status" value="1"/>
</dbReference>
<sequence>MPRFKVTQWRAVSLIAAGTLALAVATPAQAAPAAKATDPTKLANRLVKAVTVDHINRHLIALQRIAETNDGIRAASTPGHEASAQYIADKLTAAGYLVRIQNFEFPFTQTLAETATETSPTARTLSPVVMQYSPNTPEGGVTAPLTAVPGLATDATPGCEPADFTGSYTGTIVLIQRGSCTFQQKHDNAVAVGAVGVLVYNNAEVPTDPVNGRLTDAASGRIPTAGIPRGEGEALAADVAAGPVTVHLELRVLSETRTTHNVIAETRGGRADNVVMSGAHLDSVTEGPGINDNGSGSAAQLELALQLADQKVTNKVRFAWWSAEEFGLLGSQYYVSQLSFEQQLDIALYLNFDMIASPNYARFVYDGDDSDAVGSGPGPYGSAQIEDVFTQYLDGKGLTHEGTDFDGRSDYGPFIAVGIPSGGLFTGAEVRKTEAEVALFGGTAGVPFDSCYHQACDNLGNINRTALGQNAAAIAWAIGLFATDTSAVNGNGSALARQARRAAVQAKGFTAHRVQVGAPGRATA</sequence>
<evidence type="ECO:0000256" key="9">
    <source>
        <dbReference type="SAM" id="SignalP"/>
    </source>
</evidence>
<keyword evidence="5" id="KW-0479">Metal-binding</keyword>
<dbReference type="GO" id="GO:0004177">
    <property type="term" value="F:aminopeptidase activity"/>
    <property type="evidence" value="ECO:0007669"/>
    <property type="project" value="UniProtKB-KW"/>
</dbReference>
<feature type="domain" description="PA" evidence="10">
    <location>
        <begin position="141"/>
        <end position="235"/>
    </location>
</feature>
<dbReference type="Gene3D" id="3.40.630.10">
    <property type="entry name" value="Zn peptidases"/>
    <property type="match status" value="1"/>
</dbReference>
<feature type="chain" id="PRO_5035310318" evidence="9">
    <location>
        <begin position="31"/>
        <end position="524"/>
    </location>
</feature>
<evidence type="ECO:0000259" key="10">
    <source>
        <dbReference type="Pfam" id="PF02225"/>
    </source>
</evidence>
<gene>
    <name evidence="12" type="ORF">Raf01_06230</name>
</gene>
<dbReference type="SUPFAM" id="SSF52025">
    <property type="entry name" value="PA domain"/>
    <property type="match status" value="1"/>
</dbReference>
<evidence type="ECO:0000313" key="13">
    <source>
        <dbReference type="Proteomes" id="UP000642748"/>
    </source>
</evidence>
<dbReference type="InterPro" id="IPR003137">
    <property type="entry name" value="PA_domain"/>
</dbReference>
<feature type="domain" description="Peptidase M28" evidence="11">
    <location>
        <begin position="261"/>
        <end position="475"/>
    </location>
</feature>
<evidence type="ECO:0000256" key="6">
    <source>
        <dbReference type="ARBA" id="ARBA00022729"/>
    </source>
</evidence>
<comment type="caution">
    <text evidence="12">The sequence shown here is derived from an EMBL/GenBank/DDBJ whole genome shotgun (WGS) entry which is preliminary data.</text>
</comment>
<dbReference type="PANTHER" id="PTHR12147">
    <property type="entry name" value="METALLOPEPTIDASE M28 FAMILY MEMBER"/>
    <property type="match status" value="1"/>
</dbReference>
<dbReference type="Gene3D" id="3.50.30.30">
    <property type="match status" value="1"/>
</dbReference>
<dbReference type="SUPFAM" id="SSF53187">
    <property type="entry name" value="Zn-dependent exopeptidases"/>
    <property type="match status" value="1"/>
</dbReference>
<evidence type="ECO:0000256" key="4">
    <source>
        <dbReference type="ARBA" id="ARBA00022670"/>
    </source>
</evidence>
<organism evidence="12 13">
    <name type="scientific">Rugosimonospora africana</name>
    <dbReference type="NCBI Taxonomy" id="556532"/>
    <lineage>
        <taxon>Bacteria</taxon>
        <taxon>Bacillati</taxon>
        <taxon>Actinomycetota</taxon>
        <taxon>Actinomycetes</taxon>
        <taxon>Micromonosporales</taxon>
        <taxon>Micromonosporaceae</taxon>
        <taxon>Rugosimonospora</taxon>
    </lineage>
</organism>
<evidence type="ECO:0000256" key="3">
    <source>
        <dbReference type="ARBA" id="ARBA00022438"/>
    </source>
</evidence>
<dbReference type="GO" id="GO:0006508">
    <property type="term" value="P:proteolysis"/>
    <property type="evidence" value="ECO:0007669"/>
    <property type="project" value="UniProtKB-KW"/>
</dbReference>
<dbReference type="InterPro" id="IPR041756">
    <property type="entry name" value="M28_SGAP-like"/>
</dbReference>
<dbReference type="AlphaFoldDB" id="A0A8J3QKU6"/>
<dbReference type="PANTHER" id="PTHR12147:SF26">
    <property type="entry name" value="PEPTIDASE M28 DOMAIN-CONTAINING PROTEIN"/>
    <property type="match status" value="1"/>
</dbReference>
<evidence type="ECO:0000256" key="7">
    <source>
        <dbReference type="ARBA" id="ARBA00022801"/>
    </source>
</evidence>
<dbReference type="EMBL" id="BONZ01000007">
    <property type="protein sequence ID" value="GIH12451.1"/>
    <property type="molecule type" value="Genomic_DNA"/>
</dbReference>
<dbReference type="GO" id="GO:0046872">
    <property type="term" value="F:metal ion binding"/>
    <property type="evidence" value="ECO:0007669"/>
    <property type="project" value="UniProtKB-KW"/>
</dbReference>
<protein>
    <submittedName>
        <fullName evidence="12">Amidohydrolase</fullName>
    </submittedName>
</protein>
<evidence type="ECO:0000256" key="5">
    <source>
        <dbReference type="ARBA" id="ARBA00022723"/>
    </source>
</evidence>
<reference evidence="12" key="1">
    <citation type="submission" date="2021-01" db="EMBL/GenBank/DDBJ databases">
        <title>Whole genome shotgun sequence of Rugosimonospora africana NBRC 104875.</title>
        <authorList>
            <person name="Komaki H."/>
            <person name="Tamura T."/>
        </authorList>
    </citation>
    <scope>NUCLEOTIDE SEQUENCE</scope>
    <source>
        <strain evidence="12">NBRC 104875</strain>
    </source>
</reference>
<dbReference type="InterPro" id="IPR007484">
    <property type="entry name" value="Peptidase_M28"/>
</dbReference>
<dbReference type="InterPro" id="IPR045175">
    <property type="entry name" value="M28_fam"/>
</dbReference>
<dbReference type="Pfam" id="PF02225">
    <property type="entry name" value="PA"/>
    <property type="match status" value="1"/>
</dbReference>
<evidence type="ECO:0000256" key="2">
    <source>
        <dbReference type="ARBA" id="ARBA00005957"/>
    </source>
</evidence>
<evidence type="ECO:0000256" key="1">
    <source>
        <dbReference type="ARBA" id="ARBA00001947"/>
    </source>
</evidence>
<comment type="similarity">
    <text evidence="2">Belongs to the peptidase M28 family. M28A subfamily.</text>
</comment>
<feature type="signal peptide" evidence="9">
    <location>
        <begin position="1"/>
        <end position="30"/>
    </location>
</feature>